<keyword evidence="6" id="KW-0223">Dioxygenase</keyword>
<dbReference type="PANTHER" id="PTHR10696:SF56">
    <property type="entry name" value="TAUD_TFDA-LIKE DOMAIN-CONTAINING PROTEIN"/>
    <property type="match status" value="1"/>
</dbReference>
<gene>
    <name evidence="6" type="ORF">V1633_14240</name>
</gene>
<keyword evidence="3" id="KW-0408">Iron</keyword>
<accession>A0ABU7RT13</accession>
<proteinExistence type="predicted"/>
<name>A0ABU7RT13_9ACTN</name>
<evidence type="ECO:0000313" key="6">
    <source>
        <dbReference type="EMBL" id="MEE6259643.1"/>
    </source>
</evidence>
<keyword evidence="4" id="KW-0045">Antibiotic biosynthesis</keyword>
<evidence type="ECO:0000259" key="5">
    <source>
        <dbReference type="Pfam" id="PF02668"/>
    </source>
</evidence>
<feature type="domain" description="TauD/TfdA-like" evidence="5">
    <location>
        <begin position="33"/>
        <end position="309"/>
    </location>
</feature>
<dbReference type="InterPro" id="IPR050411">
    <property type="entry name" value="AlphaKG_dependent_hydroxylases"/>
</dbReference>
<dbReference type="InterPro" id="IPR003819">
    <property type="entry name" value="TauD/TfdA-like"/>
</dbReference>
<dbReference type="Gene3D" id="3.60.130.10">
    <property type="entry name" value="Clavaminate synthase-like"/>
    <property type="match status" value="1"/>
</dbReference>
<dbReference type="SUPFAM" id="SSF51197">
    <property type="entry name" value="Clavaminate synthase-like"/>
    <property type="match status" value="1"/>
</dbReference>
<dbReference type="InterPro" id="IPR042098">
    <property type="entry name" value="TauD-like_sf"/>
</dbReference>
<reference evidence="6 7" key="1">
    <citation type="submission" date="2024-01" db="EMBL/GenBank/DDBJ databases">
        <title>Genome insights into Plantactinospora sonchi sp. nov.</title>
        <authorList>
            <person name="Wang L."/>
        </authorList>
    </citation>
    <scope>NUCLEOTIDE SEQUENCE [LARGE SCALE GENOMIC DNA]</scope>
    <source>
        <strain evidence="6 7">NEAU-QY2</strain>
    </source>
</reference>
<dbReference type="Pfam" id="PF02668">
    <property type="entry name" value="TauD"/>
    <property type="match status" value="1"/>
</dbReference>
<evidence type="ECO:0000256" key="2">
    <source>
        <dbReference type="ARBA" id="ARBA00023002"/>
    </source>
</evidence>
<sequence length="313" mass="34618">MAGVDTWAPLEIHPFDVAAEPTAEGLRGFLSDTAKVDELLVNEKALVFRGFGITEQTLDPVLDLALPNRLAYVHGNTPRTKVGDNVYTSTEYPAEFTISMHNELSYAHTWPARLMFFCQLAATTGGATPVVDGARWLAALDPQVRAAFADGVCYRQNLHGGRGFGKSWQDTFETNRRDEVESFLAPTGATWEWRSDGSLRISQLRPSTIRHPVTGVEVWFNQSDQWHPASLGEDTASALAQILPEDELPQYVTFADGTPIPPEYVIQVRDRGLEVAVNVDWRSGDLLLIDNILVGHGRRPFTGARRVLVAMSD</sequence>
<keyword evidence="2" id="KW-0560">Oxidoreductase</keyword>
<protein>
    <submittedName>
        <fullName evidence="6">TauD/TfdA family dioxygenase</fullName>
    </submittedName>
</protein>
<keyword evidence="7" id="KW-1185">Reference proteome</keyword>
<comment type="cofactor">
    <cofactor evidence="1">
        <name>Fe(2+)</name>
        <dbReference type="ChEBI" id="CHEBI:29033"/>
    </cofactor>
</comment>
<evidence type="ECO:0000256" key="3">
    <source>
        <dbReference type="ARBA" id="ARBA00023004"/>
    </source>
</evidence>
<evidence type="ECO:0000256" key="1">
    <source>
        <dbReference type="ARBA" id="ARBA00001954"/>
    </source>
</evidence>
<dbReference type="Proteomes" id="UP001332243">
    <property type="component" value="Unassembled WGS sequence"/>
</dbReference>
<dbReference type="EMBL" id="JAZGQK010000012">
    <property type="protein sequence ID" value="MEE6259643.1"/>
    <property type="molecule type" value="Genomic_DNA"/>
</dbReference>
<dbReference type="PANTHER" id="PTHR10696">
    <property type="entry name" value="GAMMA-BUTYROBETAINE HYDROXYLASE-RELATED"/>
    <property type="match status" value="1"/>
</dbReference>
<dbReference type="RefSeq" id="WP_331214770.1">
    <property type="nucleotide sequence ID" value="NZ_JAZGQK010000012.1"/>
</dbReference>
<evidence type="ECO:0000313" key="7">
    <source>
        <dbReference type="Proteomes" id="UP001332243"/>
    </source>
</evidence>
<dbReference type="GO" id="GO:0051213">
    <property type="term" value="F:dioxygenase activity"/>
    <property type="evidence" value="ECO:0007669"/>
    <property type="project" value="UniProtKB-KW"/>
</dbReference>
<evidence type="ECO:0000256" key="4">
    <source>
        <dbReference type="ARBA" id="ARBA00023194"/>
    </source>
</evidence>
<comment type="caution">
    <text evidence="6">The sequence shown here is derived from an EMBL/GenBank/DDBJ whole genome shotgun (WGS) entry which is preliminary data.</text>
</comment>
<organism evidence="6 7">
    <name type="scientific">Plantactinospora sonchi</name>
    <dbReference type="NCBI Taxonomy" id="1544735"/>
    <lineage>
        <taxon>Bacteria</taxon>
        <taxon>Bacillati</taxon>
        <taxon>Actinomycetota</taxon>
        <taxon>Actinomycetes</taxon>
        <taxon>Micromonosporales</taxon>
        <taxon>Micromonosporaceae</taxon>
        <taxon>Plantactinospora</taxon>
    </lineage>
</organism>